<keyword evidence="1" id="KW-0862">Zinc</keyword>
<dbReference type="InterPro" id="IPR036875">
    <property type="entry name" value="Znf_CCHC_sf"/>
</dbReference>
<evidence type="ECO:0000259" key="3">
    <source>
        <dbReference type="PROSITE" id="PS50158"/>
    </source>
</evidence>
<accession>A0AAV4JQ69</accession>
<sequence>MDPVRTMEPGKKLNCGKRTGGAEVGVADLQLCFKCKKTGHIARYCTAVDTTMKKAGAGVVLTATEVKAAAVKKPTEGSTMKVTDNLQSEMKDGMLELASGKSISVMMNCAPVWKTKSFRLPTLRGEIDGREVDVMRDNGCEGVVVRRQLVDAGQLTGECCLLLRIDNAVLFFAERAVINLRAPFLSGEVQALCMPGAICDVIVEKVDEARSPEDPDMSVMVGATTTRAQAKRGAVTKPLRVPDMERRGSGS</sequence>
<dbReference type="SMART" id="SM00343">
    <property type="entry name" value="ZnF_C2HC"/>
    <property type="match status" value="1"/>
</dbReference>
<evidence type="ECO:0000313" key="5">
    <source>
        <dbReference type="Proteomes" id="UP000762676"/>
    </source>
</evidence>
<dbReference type="Proteomes" id="UP000762676">
    <property type="component" value="Unassembled WGS sequence"/>
</dbReference>
<keyword evidence="5" id="KW-1185">Reference proteome</keyword>
<dbReference type="InterPro" id="IPR001878">
    <property type="entry name" value="Znf_CCHC"/>
</dbReference>
<gene>
    <name evidence="4" type="ORF">ElyMa_001645200</name>
</gene>
<reference evidence="4 5" key="1">
    <citation type="journal article" date="2021" name="Elife">
        <title>Chloroplast acquisition without the gene transfer in kleptoplastic sea slugs, Plakobranchus ocellatus.</title>
        <authorList>
            <person name="Maeda T."/>
            <person name="Takahashi S."/>
            <person name="Yoshida T."/>
            <person name="Shimamura S."/>
            <person name="Takaki Y."/>
            <person name="Nagai Y."/>
            <person name="Toyoda A."/>
            <person name="Suzuki Y."/>
            <person name="Arimoto A."/>
            <person name="Ishii H."/>
            <person name="Satoh N."/>
            <person name="Nishiyama T."/>
            <person name="Hasebe M."/>
            <person name="Maruyama T."/>
            <person name="Minagawa J."/>
            <person name="Obokata J."/>
            <person name="Shigenobu S."/>
        </authorList>
    </citation>
    <scope>NUCLEOTIDE SEQUENCE [LARGE SCALE GENOMIC DNA]</scope>
</reference>
<dbReference type="AlphaFoldDB" id="A0AAV4JQ69"/>
<dbReference type="PANTHER" id="PTHR46888:SF1">
    <property type="entry name" value="RIBONUCLEASE H"/>
    <property type="match status" value="1"/>
</dbReference>
<dbReference type="GO" id="GO:0008270">
    <property type="term" value="F:zinc ion binding"/>
    <property type="evidence" value="ECO:0007669"/>
    <property type="project" value="UniProtKB-KW"/>
</dbReference>
<keyword evidence="1" id="KW-0863">Zinc-finger</keyword>
<dbReference type="EMBL" id="BMAT01003330">
    <property type="protein sequence ID" value="GFS23662.1"/>
    <property type="molecule type" value="Genomic_DNA"/>
</dbReference>
<protein>
    <recommendedName>
        <fullName evidence="3">CCHC-type domain-containing protein</fullName>
    </recommendedName>
</protein>
<dbReference type="SUPFAM" id="SSF57756">
    <property type="entry name" value="Retrovirus zinc finger-like domains"/>
    <property type="match status" value="1"/>
</dbReference>
<dbReference type="Gene3D" id="4.10.60.10">
    <property type="entry name" value="Zinc finger, CCHC-type"/>
    <property type="match status" value="1"/>
</dbReference>
<proteinExistence type="predicted"/>
<comment type="caution">
    <text evidence="4">The sequence shown here is derived from an EMBL/GenBank/DDBJ whole genome shotgun (WGS) entry which is preliminary data.</text>
</comment>
<organism evidence="4 5">
    <name type="scientific">Elysia marginata</name>
    <dbReference type="NCBI Taxonomy" id="1093978"/>
    <lineage>
        <taxon>Eukaryota</taxon>
        <taxon>Metazoa</taxon>
        <taxon>Spiralia</taxon>
        <taxon>Lophotrochozoa</taxon>
        <taxon>Mollusca</taxon>
        <taxon>Gastropoda</taxon>
        <taxon>Heterobranchia</taxon>
        <taxon>Euthyneura</taxon>
        <taxon>Panpulmonata</taxon>
        <taxon>Sacoglossa</taxon>
        <taxon>Placobranchoidea</taxon>
        <taxon>Plakobranchidae</taxon>
        <taxon>Elysia</taxon>
    </lineage>
</organism>
<evidence type="ECO:0000313" key="4">
    <source>
        <dbReference type="EMBL" id="GFS23662.1"/>
    </source>
</evidence>
<feature type="region of interest" description="Disordered" evidence="2">
    <location>
        <begin position="231"/>
        <end position="251"/>
    </location>
</feature>
<keyword evidence="1" id="KW-0479">Metal-binding</keyword>
<feature type="compositionally biased region" description="Basic and acidic residues" evidence="2">
    <location>
        <begin position="240"/>
        <end position="251"/>
    </location>
</feature>
<dbReference type="GO" id="GO:0003676">
    <property type="term" value="F:nucleic acid binding"/>
    <property type="evidence" value="ECO:0007669"/>
    <property type="project" value="InterPro"/>
</dbReference>
<name>A0AAV4JQ69_9GAST</name>
<dbReference type="PROSITE" id="PS50158">
    <property type="entry name" value="ZF_CCHC"/>
    <property type="match status" value="1"/>
</dbReference>
<dbReference type="Pfam" id="PF00098">
    <property type="entry name" value="zf-CCHC"/>
    <property type="match status" value="1"/>
</dbReference>
<evidence type="ECO:0000256" key="2">
    <source>
        <dbReference type="SAM" id="MobiDB-lite"/>
    </source>
</evidence>
<dbReference type="PANTHER" id="PTHR46888">
    <property type="entry name" value="ZINC KNUCKLE DOMAINCONTAINING PROTEIN-RELATED"/>
    <property type="match status" value="1"/>
</dbReference>
<feature type="domain" description="CCHC-type" evidence="3">
    <location>
        <begin position="32"/>
        <end position="45"/>
    </location>
</feature>
<evidence type="ECO:0000256" key="1">
    <source>
        <dbReference type="PROSITE-ProRule" id="PRU00047"/>
    </source>
</evidence>